<organism evidence="5 6">
    <name type="scientific">Rhypophila decipiens</name>
    <dbReference type="NCBI Taxonomy" id="261697"/>
    <lineage>
        <taxon>Eukaryota</taxon>
        <taxon>Fungi</taxon>
        <taxon>Dikarya</taxon>
        <taxon>Ascomycota</taxon>
        <taxon>Pezizomycotina</taxon>
        <taxon>Sordariomycetes</taxon>
        <taxon>Sordariomycetidae</taxon>
        <taxon>Sordariales</taxon>
        <taxon>Naviculisporaceae</taxon>
        <taxon>Rhypophila</taxon>
    </lineage>
</organism>
<dbReference type="InterPro" id="IPR001077">
    <property type="entry name" value="COMT_C"/>
</dbReference>
<evidence type="ECO:0000313" key="5">
    <source>
        <dbReference type="EMBL" id="KAK4215756.1"/>
    </source>
</evidence>
<accession>A0AAN6YBU8</accession>
<dbReference type="SUPFAM" id="SSF46785">
    <property type="entry name" value="Winged helix' DNA-binding domain"/>
    <property type="match status" value="1"/>
</dbReference>
<comment type="caution">
    <text evidence="5">The sequence shown here is derived from an EMBL/GenBank/DDBJ whole genome shotgun (WGS) entry which is preliminary data.</text>
</comment>
<dbReference type="InterPro" id="IPR036388">
    <property type="entry name" value="WH-like_DNA-bd_sf"/>
</dbReference>
<feature type="domain" description="O-methyltransferase C-terminal" evidence="4">
    <location>
        <begin position="278"/>
        <end position="437"/>
    </location>
</feature>
<protein>
    <submittedName>
        <fullName evidence="5">S-adenosyl-L-methionine-dependent methyltransferase</fullName>
    </submittedName>
</protein>
<dbReference type="PROSITE" id="PS51683">
    <property type="entry name" value="SAM_OMT_II"/>
    <property type="match status" value="1"/>
</dbReference>
<evidence type="ECO:0000256" key="3">
    <source>
        <dbReference type="ARBA" id="ARBA00022691"/>
    </source>
</evidence>
<dbReference type="InterPro" id="IPR036390">
    <property type="entry name" value="WH_DNA-bd_sf"/>
</dbReference>
<dbReference type="InterPro" id="IPR029063">
    <property type="entry name" value="SAM-dependent_MTases_sf"/>
</dbReference>
<reference evidence="5" key="1">
    <citation type="journal article" date="2023" name="Mol. Phylogenet. Evol.">
        <title>Genome-scale phylogeny and comparative genomics of the fungal order Sordariales.</title>
        <authorList>
            <person name="Hensen N."/>
            <person name="Bonometti L."/>
            <person name="Westerberg I."/>
            <person name="Brannstrom I.O."/>
            <person name="Guillou S."/>
            <person name="Cros-Aarteil S."/>
            <person name="Calhoun S."/>
            <person name="Haridas S."/>
            <person name="Kuo A."/>
            <person name="Mondo S."/>
            <person name="Pangilinan J."/>
            <person name="Riley R."/>
            <person name="LaButti K."/>
            <person name="Andreopoulos B."/>
            <person name="Lipzen A."/>
            <person name="Chen C."/>
            <person name="Yan M."/>
            <person name="Daum C."/>
            <person name="Ng V."/>
            <person name="Clum A."/>
            <person name="Steindorff A."/>
            <person name="Ohm R.A."/>
            <person name="Martin F."/>
            <person name="Silar P."/>
            <person name="Natvig D.O."/>
            <person name="Lalanne C."/>
            <person name="Gautier V."/>
            <person name="Ament-Velasquez S.L."/>
            <person name="Kruys A."/>
            <person name="Hutchinson M.I."/>
            <person name="Powell A.J."/>
            <person name="Barry K."/>
            <person name="Miller A.N."/>
            <person name="Grigoriev I.V."/>
            <person name="Debuchy R."/>
            <person name="Gladieux P."/>
            <person name="Hiltunen Thoren M."/>
            <person name="Johannesson H."/>
        </authorList>
    </citation>
    <scope>NUCLEOTIDE SEQUENCE</scope>
    <source>
        <strain evidence="5">PSN293</strain>
    </source>
</reference>
<evidence type="ECO:0000256" key="2">
    <source>
        <dbReference type="ARBA" id="ARBA00022679"/>
    </source>
</evidence>
<evidence type="ECO:0000256" key="1">
    <source>
        <dbReference type="ARBA" id="ARBA00022603"/>
    </source>
</evidence>
<dbReference type="SUPFAM" id="SSF53335">
    <property type="entry name" value="S-adenosyl-L-methionine-dependent methyltransferases"/>
    <property type="match status" value="1"/>
</dbReference>
<keyword evidence="3" id="KW-0949">S-adenosyl-L-methionine</keyword>
<dbReference type="Gene3D" id="3.40.50.150">
    <property type="entry name" value="Vaccinia Virus protein VP39"/>
    <property type="match status" value="1"/>
</dbReference>
<sequence length="467" mass="51391">MPEPSRIVHLATQVAANTAKVDAYLTANSLPSPSFAADYATAASESPIPSSAPAEIKAAHQAVLRDALELHQLMLGPREHLNNISTPNYLLTQLAIVRLNLANAIPLTGNSQVTFSHLAASTSPSIPEKQIRKIIRHAVAQRVFTEPYPGVVSHSAASALLATDPDLAGWIHWLVSDCWPAAYRALDAMARWPDSEEPHHTGFALAHYHDGNFTNPDNNISLFDFLPRDPARASRFAAGMRLYAKRPGVQVRYSVEGWLDGWKWLLTSSSSSGKERAKVVDIGGSHGQFAQLLAQTCPNLIQQIIVQDIDAATISRASSSLPESLAKQVTYMTHDFFKPQPVPHARVYFFRYCFHNWSDKYAVQMLNALKGAMKKGYSYVVINDVVIPSKEELDDLERDGRPVDLVGLRTSDLAMAYLFNASDRERSDWERLFELAGPGFRVERCDMVGGAGMGIVVALWVGEEGDS</sequence>
<dbReference type="GO" id="GO:0032259">
    <property type="term" value="P:methylation"/>
    <property type="evidence" value="ECO:0007669"/>
    <property type="project" value="UniProtKB-KW"/>
</dbReference>
<dbReference type="AlphaFoldDB" id="A0AAN6YBU8"/>
<keyword evidence="2" id="KW-0808">Transferase</keyword>
<dbReference type="Proteomes" id="UP001301769">
    <property type="component" value="Unassembled WGS sequence"/>
</dbReference>
<dbReference type="GO" id="GO:0008171">
    <property type="term" value="F:O-methyltransferase activity"/>
    <property type="evidence" value="ECO:0007669"/>
    <property type="project" value="InterPro"/>
</dbReference>
<dbReference type="PANTHER" id="PTHR43712">
    <property type="entry name" value="PUTATIVE (AFU_ORTHOLOGUE AFUA_4G14580)-RELATED"/>
    <property type="match status" value="1"/>
</dbReference>
<dbReference type="InterPro" id="IPR016461">
    <property type="entry name" value="COMT-like"/>
</dbReference>
<evidence type="ECO:0000313" key="6">
    <source>
        <dbReference type="Proteomes" id="UP001301769"/>
    </source>
</evidence>
<dbReference type="Gene3D" id="1.10.10.10">
    <property type="entry name" value="Winged helix-like DNA-binding domain superfamily/Winged helix DNA-binding domain"/>
    <property type="match status" value="1"/>
</dbReference>
<gene>
    <name evidence="5" type="ORF">QBC37DRAFT_457869</name>
</gene>
<evidence type="ECO:0000259" key="4">
    <source>
        <dbReference type="Pfam" id="PF00891"/>
    </source>
</evidence>
<keyword evidence="1 5" id="KW-0489">Methyltransferase</keyword>
<dbReference type="CDD" id="cd02440">
    <property type="entry name" value="AdoMet_MTases"/>
    <property type="match status" value="1"/>
</dbReference>
<dbReference type="Pfam" id="PF00891">
    <property type="entry name" value="Methyltransf_2"/>
    <property type="match status" value="1"/>
</dbReference>
<dbReference type="EMBL" id="MU858076">
    <property type="protein sequence ID" value="KAK4215756.1"/>
    <property type="molecule type" value="Genomic_DNA"/>
</dbReference>
<dbReference type="PANTHER" id="PTHR43712:SF12">
    <property type="entry name" value="STERIGMATOCYSTIN 8-O-METHYLTRANSFERASE"/>
    <property type="match status" value="1"/>
</dbReference>
<keyword evidence="6" id="KW-1185">Reference proteome</keyword>
<reference evidence="5" key="2">
    <citation type="submission" date="2023-05" db="EMBL/GenBank/DDBJ databases">
        <authorList>
            <consortium name="Lawrence Berkeley National Laboratory"/>
            <person name="Steindorff A."/>
            <person name="Hensen N."/>
            <person name="Bonometti L."/>
            <person name="Westerberg I."/>
            <person name="Brannstrom I.O."/>
            <person name="Guillou S."/>
            <person name="Cros-Aarteil S."/>
            <person name="Calhoun S."/>
            <person name="Haridas S."/>
            <person name="Kuo A."/>
            <person name="Mondo S."/>
            <person name="Pangilinan J."/>
            <person name="Riley R."/>
            <person name="Labutti K."/>
            <person name="Andreopoulos B."/>
            <person name="Lipzen A."/>
            <person name="Chen C."/>
            <person name="Yanf M."/>
            <person name="Daum C."/>
            <person name="Ng V."/>
            <person name="Clum A."/>
            <person name="Ohm R."/>
            <person name="Martin F."/>
            <person name="Silar P."/>
            <person name="Natvig D."/>
            <person name="Lalanne C."/>
            <person name="Gautier V."/>
            <person name="Ament-Velasquez S.L."/>
            <person name="Kruys A."/>
            <person name="Hutchinson M.I."/>
            <person name="Powell A.J."/>
            <person name="Barry K."/>
            <person name="Miller A.N."/>
            <person name="Grigoriev I.V."/>
            <person name="Debuchy R."/>
            <person name="Gladieux P."/>
            <person name="Thoren M.H."/>
            <person name="Johannesson H."/>
        </authorList>
    </citation>
    <scope>NUCLEOTIDE SEQUENCE</scope>
    <source>
        <strain evidence="5">PSN293</strain>
    </source>
</reference>
<name>A0AAN6YBU8_9PEZI</name>
<proteinExistence type="predicted"/>